<evidence type="ECO:0000256" key="6">
    <source>
        <dbReference type="ARBA" id="ARBA00022552"/>
    </source>
</evidence>
<evidence type="ECO:0000256" key="7">
    <source>
        <dbReference type="ARBA" id="ARBA00022603"/>
    </source>
</evidence>
<dbReference type="GO" id="GO:0008168">
    <property type="term" value="F:methyltransferase activity"/>
    <property type="evidence" value="ECO:0007669"/>
    <property type="project" value="UniProtKB-KW"/>
</dbReference>
<dbReference type="InterPro" id="IPR046886">
    <property type="entry name" value="RsmE_MTase_dom"/>
</dbReference>
<evidence type="ECO:0000313" key="16">
    <source>
        <dbReference type="Proteomes" id="UP001529369"/>
    </source>
</evidence>
<evidence type="ECO:0000256" key="9">
    <source>
        <dbReference type="ARBA" id="ARBA00022691"/>
    </source>
</evidence>
<dbReference type="Gene3D" id="2.40.240.20">
    <property type="entry name" value="Hypothetical PUA domain-like, domain 1"/>
    <property type="match status" value="1"/>
</dbReference>
<comment type="similarity">
    <text evidence="2 12">Belongs to the RNA methyltransferase RsmE family.</text>
</comment>
<keyword evidence="9 12" id="KW-0949">S-adenosyl-L-methionine</keyword>
<dbReference type="PANTHER" id="PTHR30027:SF3">
    <property type="entry name" value="16S RRNA (URACIL(1498)-N(3))-METHYLTRANSFERASE"/>
    <property type="match status" value="1"/>
</dbReference>
<keyword evidence="6 12" id="KW-0698">rRNA processing</keyword>
<dbReference type="Pfam" id="PF20260">
    <property type="entry name" value="PUA_4"/>
    <property type="match status" value="1"/>
</dbReference>
<evidence type="ECO:0000256" key="10">
    <source>
        <dbReference type="ARBA" id="ARBA00025699"/>
    </source>
</evidence>
<keyword evidence="16" id="KW-1185">Reference proteome</keyword>
<feature type="domain" description="Ribosomal RNA small subunit methyltransferase E methyltransferase" evidence="13">
    <location>
        <begin position="78"/>
        <end position="237"/>
    </location>
</feature>
<gene>
    <name evidence="15" type="ORF">QWZ14_31040</name>
</gene>
<feature type="domain" description="Ribosomal RNA small subunit methyltransferase E PUA-like" evidence="14">
    <location>
        <begin position="23"/>
        <end position="66"/>
    </location>
</feature>
<accession>A0ABT8AGA9</accession>
<name>A0ABT8AGA9_9PROT</name>
<keyword evidence="7 12" id="KW-0489">Methyltransferase</keyword>
<dbReference type="InterPro" id="IPR006700">
    <property type="entry name" value="RsmE"/>
</dbReference>
<organism evidence="15 16">
    <name type="scientific">Paeniroseomonas aquatica</name>
    <dbReference type="NCBI Taxonomy" id="373043"/>
    <lineage>
        <taxon>Bacteria</taxon>
        <taxon>Pseudomonadati</taxon>
        <taxon>Pseudomonadota</taxon>
        <taxon>Alphaproteobacteria</taxon>
        <taxon>Acetobacterales</taxon>
        <taxon>Acetobacteraceae</taxon>
        <taxon>Paeniroseomonas</taxon>
    </lineage>
</organism>
<dbReference type="Pfam" id="PF04452">
    <property type="entry name" value="Methyltrans_RNA"/>
    <property type="match status" value="1"/>
</dbReference>
<dbReference type="InterPro" id="IPR046887">
    <property type="entry name" value="RsmE_PUA-like"/>
</dbReference>
<evidence type="ECO:0000256" key="5">
    <source>
        <dbReference type="ARBA" id="ARBA00022490"/>
    </source>
</evidence>
<dbReference type="InterPro" id="IPR015947">
    <property type="entry name" value="PUA-like_sf"/>
</dbReference>
<sequence length="252" mass="26759">MSIPRLYLDQPLSPGEAVPATPGQAHYLGSVMRRAAGDAVVLFNGRDGEWQASIASLRKDRCTLRPEAQTRPQATQPDCRLLVAALKRDALEWVVEKATELGIGLIQPVFTRRSVAGRVNTARLATIAQEAAEQSERLTLPRIAEPLALSAALDAWDGTPLLAGAERRDAPPLASTAAALHAAGSLDRWAWLVGPEGGFEPGELDDLARRPFVSSVALGPRILRAETAAVAGLAVLQALAGDWTENLGRSIG</sequence>
<evidence type="ECO:0000259" key="13">
    <source>
        <dbReference type="Pfam" id="PF04452"/>
    </source>
</evidence>
<dbReference type="NCBIfam" id="TIGR00046">
    <property type="entry name" value="RsmE family RNA methyltransferase"/>
    <property type="match status" value="1"/>
</dbReference>
<proteinExistence type="inferred from homology"/>
<dbReference type="NCBIfam" id="NF008696">
    <property type="entry name" value="PRK11713.3-5"/>
    <property type="match status" value="1"/>
</dbReference>
<dbReference type="RefSeq" id="WP_290320957.1">
    <property type="nucleotide sequence ID" value="NZ_JAUFPN010000308.1"/>
</dbReference>
<comment type="subcellular location">
    <subcellularLocation>
        <location evidence="1 12">Cytoplasm</location>
    </subcellularLocation>
</comment>
<dbReference type="EC" id="2.1.1.193" evidence="3 12"/>
<dbReference type="GO" id="GO:0032259">
    <property type="term" value="P:methylation"/>
    <property type="evidence" value="ECO:0007669"/>
    <property type="project" value="UniProtKB-KW"/>
</dbReference>
<evidence type="ECO:0000256" key="4">
    <source>
        <dbReference type="ARBA" id="ARBA00013673"/>
    </source>
</evidence>
<keyword evidence="8 12" id="KW-0808">Transferase</keyword>
<dbReference type="EMBL" id="JAUFPN010000308">
    <property type="protein sequence ID" value="MDN3568836.1"/>
    <property type="molecule type" value="Genomic_DNA"/>
</dbReference>
<evidence type="ECO:0000259" key="14">
    <source>
        <dbReference type="Pfam" id="PF20260"/>
    </source>
</evidence>
<evidence type="ECO:0000313" key="15">
    <source>
        <dbReference type="EMBL" id="MDN3568836.1"/>
    </source>
</evidence>
<comment type="catalytic activity">
    <reaction evidence="11 12">
        <text>uridine(1498) in 16S rRNA + S-adenosyl-L-methionine = N(3)-methyluridine(1498) in 16S rRNA + S-adenosyl-L-homocysteine + H(+)</text>
        <dbReference type="Rhea" id="RHEA:42920"/>
        <dbReference type="Rhea" id="RHEA-COMP:10283"/>
        <dbReference type="Rhea" id="RHEA-COMP:10284"/>
        <dbReference type="ChEBI" id="CHEBI:15378"/>
        <dbReference type="ChEBI" id="CHEBI:57856"/>
        <dbReference type="ChEBI" id="CHEBI:59789"/>
        <dbReference type="ChEBI" id="CHEBI:65315"/>
        <dbReference type="ChEBI" id="CHEBI:74502"/>
        <dbReference type="EC" id="2.1.1.193"/>
    </reaction>
</comment>
<comment type="function">
    <text evidence="10 12">Specifically methylates the N3 position of the uracil ring of uridine 1498 (m3U1498) in 16S rRNA. Acts on the fully assembled 30S ribosomal subunit.</text>
</comment>
<dbReference type="Proteomes" id="UP001529369">
    <property type="component" value="Unassembled WGS sequence"/>
</dbReference>
<dbReference type="PIRSF" id="PIRSF015601">
    <property type="entry name" value="MTase_slr0722"/>
    <property type="match status" value="1"/>
</dbReference>
<protein>
    <recommendedName>
        <fullName evidence="4 12">Ribosomal RNA small subunit methyltransferase E</fullName>
        <ecNumber evidence="3 12">2.1.1.193</ecNumber>
    </recommendedName>
</protein>
<evidence type="ECO:0000256" key="2">
    <source>
        <dbReference type="ARBA" id="ARBA00005528"/>
    </source>
</evidence>
<dbReference type="Gene3D" id="3.40.1280.10">
    <property type="match status" value="1"/>
</dbReference>
<dbReference type="SUPFAM" id="SSF88697">
    <property type="entry name" value="PUA domain-like"/>
    <property type="match status" value="1"/>
</dbReference>
<keyword evidence="5 12" id="KW-0963">Cytoplasm</keyword>
<dbReference type="PANTHER" id="PTHR30027">
    <property type="entry name" value="RIBOSOMAL RNA SMALL SUBUNIT METHYLTRANSFERASE E"/>
    <property type="match status" value="1"/>
</dbReference>
<evidence type="ECO:0000256" key="3">
    <source>
        <dbReference type="ARBA" id="ARBA00012328"/>
    </source>
</evidence>
<evidence type="ECO:0000256" key="11">
    <source>
        <dbReference type="ARBA" id="ARBA00047944"/>
    </source>
</evidence>
<evidence type="ECO:0000256" key="8">
    <source>
        <dbReference type="ARBA" id="ARBA00022679"/>
    </source>
</evidence>
<reference evidence="16" key="1">
    <citation type="journal article" date="2019" name="Int. J. Syst. Evol. Microbiol.">
        <title>The Global Catalogue of Microorganisms (GCM) 10K type strain sequencing project: providing services to taxonomists for standard genome sequencing and annotation.</title>
        <authorList>
            <consortium name="The Broad Institute Genomics Platform"/>
            <consortium name="The Broad Institute Genome Sequencing Center for Infectious Disease"/>
            <person name="Wu L."/>
            <person name="Ma J."/>
        </authorList>
    </citation>
    <scope>NUCLEOTIDE SEQUENCE [LARGE SCALE GENOMIC DNA]</scope>
    <source>
        <strain evidence="16">CECT 7131</strain>
    </source>
</reference>
<evidence type="ECO:0000256" key="12">
    <source>
        <dbReference type="PIRNR" id="PIRNR015601"/>
    </source>
</evidence>
<dbReference type="InterPro" id="IPR029026">
    <property type="entry name" value="tRNA_m1G_MTases_N"/>
</dbReference>
<evidence type="ECO:0000256" key="1">
    <source>
        <dbReference type="ARBA" id="ARBA00004496"/>
    </source>
</evidence>
<dbReference type="InterPro" id="IPR029028">
    <property type="entry name" value="Alpha/beta_knot_MTases"/>
</dbReference>
<comment type="caution">
    <text evidence="15">The sequence shown here is derived from an EMBL/GenBank/DDBJ whole genome shotgun (WGS) entry which is preliminary data.</text>
</comment>
<dbReference type="SUPFAM" id="SSF75217">
    <property type="entry name" value="alpha/beta knot"/>
    <property type="match status" value="1"/>
</dbReference>
<dbReference type="CDD" id="cd18084">
    <property type="entry name" value="RsmE-like"/>
    <property type="match status" value="1"/>
</dbReference>